<dbReference type="PANTHER" id="PTHR43047:SF72">
    <property type="entry name" value="OSMOSENSING HISTIDINE PROTEIN KINASE SLN1"/>
    <property type="match status" value="1"/>
</dbReference>
<reference evidence="13 14" key="1">
    <citation type="journal article" date="2021" name="Sci. Rep.">
        <title>The distribution of antibiotic resistance genes in chicken gut microbiota commensals.</title>
        <authorList>
            <person name="Juricova H."/>
            <person name="Matiasovicova J."/>
            <person name="Kubasova T."/>
            <person name="Cejkova D."/>
            <person name="Rychlik I."/>
        </authorList>
    </citation>
    <scope>NUCLEOTIDE SEQUENCE [LARGE SCALE GENOMIC DNA]</scope>
    <source>
        <strain evidence="13 14">An770</strain>
    </source>
</reference>
<dbReference type="InterPro" id="IPR001789">
    <property type="entry name" value="Sig_transdc_resp-reg_receiver"/>
</dbReference>
<keyword evidence="14" id="KW-1185">Reference proteome</keyword>
<dbReference type="Pfam" id="PF02518">
    <property type="entry name" value="HATPase_c"/>
    <property type="match status" value="1"/>
</dbReference>
<feature type="transmembrane region" description="Helical" evidence="10">
    <location>
        <begin position="7"/>
        <end position="26"/>
    </location>
</feature>
<accession>A0ABS2ED39</accession>
<dbReference type="SUPFAM" id="SSF55874">
    <property type="entry name" value="ATPase domain of HSP90 chaperone/DNA topoisomerase II/histidine kinase"/>
    <property type="match status" value="1"/>
</dbReference>
<evidence type="ECO:0000256" key="4">
    <source>
        <dbReference type="ARBA" id="ARBA00022553"/>
    </source>
</evidence>
<dbReference type="SMART" id="SM00387">
    <property type="entry name" value="HATPase_c"/>
    <property type="match status" value="1"/>
</dbReference>
<keyword evidence="10" id="KW-0472">Membrane</keyword>
<dbReference type="CDD" id="cd18773">
    <property type="entry name" value="PDC1_HK_sensor"/>
    <property type="match status" value="1"/>
</dbReference>
<keyword evidence="10" id="KW-0812">Transmembrane</keyword>
<dbReference type="RefSeq" id="WP_204863544.1">
    <property type="nucleotide sequence ID" value="NZ_JACJKH010000001.1"/>
</dbReference>
<keyword evidence="6" id="KW-0418">Kinase</keyword>
<keyword evidence="7" id="KW-0902">Two-component regulatory system</keyword>
<sequence>MKKKKKIYWSLILCIIIAAVVFPFSVTQMRDTLLKSGQSMGAEVASKYGAKEEMYTEQYEYLLNLLEYQLRPGNTIVDTEQFMKNFLNMADETMNLTGLEIYSYIDGEIAAATPWEDDVSYHVEETDWYQGALRTDGIYYTDVYEDVRLKTEVVTLAKRIEGTENVVAADLYPENMADSILEDLPDQSHYFLSDGEGTLLNWHVTRKDLSKEEIQNRYLGFFHDIKAGKHASYDSPIEGMDGKQRGVYYFELDNGWYSVITIPFDQLLEPLKESWGMFLLVMMFFIILLIAFLLLEYRANKKARLYNDIVRVLGNSYYALYMIDLNQNQYFMLKGSDYVRERLPQKGSYDALLDILKEIVEDDTYQQFREAFARDNMFELTRQRVRDFGGDFKRMFNQEYRWVHVQMLYDESLQQDSVVLCFKDIDNTKKQELSRMEFMQESLDSVDQMAKSKNIFFSNMSHDMRTPLNGIIGLTNLAMSNLEDPERTKDTFRKIQGLSNQLLTLINDILELSKMEQGKLEIRNQNFNIRENMEELVFVYQTQITDKQKQFDVLIHVDDEWVNSDWSRIQQILDNLLSNAFKFTEENGKIRLQVTEQKDSNSKFGKYQIIVEDDGAGMSRDFLKKIFIPFERETKFGAAKVAGTGLGMPIVHDLVIKMQGTIEVTSSLGNGTTFTVMLPLEICNTDASGNTEQSGEDTTDSVEELDGNGRKVLIAEDNEINMEIGVEILRMFGFEVEQAWNGKEALDLFRESEENEYALIVMDMKMPVMDGCEAARQIRRLNRPDAKTIPIIAATANAFTEDIALTQKAGMNAHISKPIDFDVLKKTIAKLLK</sequence>
<evidence type="ECO:0000313" key="14">
    <source>
        <dbReference type="Proteomes" id="UP000775686"/>
    </source>
</evidence>
<comment type="caution">
    <text evidence="13">The sequence shown here is derived from an EMBL/GenBank/DDBJ whole genome shotgun (WGS) entry which is preliminary data.</text>
</comment>
<dbReference type="InterPro" id="IPR003594">
    <property type="entry name" value="HATPase_dom"/>
</dbReference>
<dbReference type="InterPro" id="IPR005467">
    <property type="entry name" value="His_kinase_dom"/>
</dbReference>
<feature type="transmembrane region" description="Helical" evidence="10">
    <location>
        <begin position="275"/>
        <end position="295"/>
    </location>
</feature>
<comment type="catalytic activity">
    <reaction evidence="1">
        <text>ATP + protein L-histidine = ADP + protein N-phospho-L-histidine.</text>
        <dbReference type="EC" id="2.7.13.3"/>
    </reaction>
</comment>
<dbReference type="Proteomes" id="UP000775686">
    <property type="component" value="Unassembled WGS sequence"/>
</dbReference>
<dbReference type="SMART" id="SM00388">
    <property type="entry name" value="HisKA"/>
    <property type="match status" value="1"/>
</dbReference>
<dbReference type="PROSITE" id="PS50110">
    <property type="entry name" value="RESPONSE_REGULATORY"/>
    <property type="match status" value="1"/>
</dbReference>
<evidence type="ECO:0000313" key="13">
    <source>
        <dbReference type="EMBL" id="MBM6742896.1"/>
    </source>
</evidence>
<dbReference type="Gene3D" id="3.40.50.2300">
    <property type="match status" value="1"/>
</dbReference>
<dbReference type="PRINTS" id="PR00344">
    <property type="entry name" value="BCTRLSENSOR"/>
</dbReference>
<comment type="function">
    <text evidence="8">May play the central regulatory role in sporulation. It may be an element of the effector pathway responsible for the activation of sporulation genes in response to nutritional stress. Spo0A may act in concert with spo0H (a sigma factor) to control the expression of some genes that are critical to the sporulation process.</text>
</comment>
<dbReference type="InterPro" id="IPR036097">
    <property type="entry name" value="HisK_dim/P_sf"/>
</dbReference>
<feature type="domain" description="Response regulatory" evidence="12">
    <location>
        <begin position="711"/>
        <end position="832"/>
    </location>
</feature>
<dbReference type="Pfam" id="PF22673">
    <property type="entry name" value="MCP-like_PDC_1"/>
    <property type="match status" value="1"/>
</dbReference>
<dbReference type="Gene3D" id="3.30.565.10">
    <property type="entry name" value="Histidine kinase-like ATPase, C-terminal domain"/>
    <property type="match status" value="1"/>
</dbReference>
<dbReference type="Gene3D" id="3.30.450.20">
    <property type="entry name" value="PAS domain"/>
    <property type="match status" value="1"/>
</dbReference>
<gene>
    <name evidence="13" type="ORF">H6A32_00990</name>
</gene>
<dbReference type="PANTHER" id="PTHR43047">
    <property type="entry name" value="TWO-COMPONENT HISTIDINE PROTEIN KINASE"/>
    <property type="match status" value="1"/>
</dbReference>
<evidence type="ECO:0000256" key="3">
    <source>
        <dbReference type="ARBA" id="ARBA00018672"/>
    </source>
</evidence>
<evidence type="ECO:0000256" key="2">
    <source>
        <dbReference type="ARBA" id="ARBA00012438"/>
    </source>
</evidence>
<evidence type="ECO:0000256" key="6">
    <source>
        <dbReference type="ARBA" id="ARBA00022777"/>
    </source>
</evidence>
<evidence type="ECO:0000259" key="11">
    <source>
        <dbReference type="PROSITE" id="PS50109"/>
    </source>
</evidence>
<dbReference type="InterPro" id="IPR011006">
    <property type="entry name" value="CheY-like_superfamily"/>
</dbReference>
<proteinExistence type="predicted"/>
<name>A0ABS2ED39_9FIRM</name>
<dbReference type="InterPro" id="IPR036890">
    <property type="entry name" value="HATPase_C_sf"/>
</dbReference>
<dbReference type="InterPro" id="IPR004358">
    <property type="entry name" value="Sig_transdc_His_kin-like_C"/>
</dbReference>
<evidence type="ECO:0000256" key="1">
    <source>
        <dbReference type="ARBA" id="ARBA00000085"/>
    </source>
</evidence>
<keyword evidence="10" id="KW-1133">Transmembrane helix</keyword>
<dbReference type="EC" id="2.7.13.3" evidence="2"/>
<evidence type="ECO:0000256" key="7">
    <source>
        <dbReference type="ARBA" id="ARBA00023012"/>
    </source>
</evidence>
<dbReference type="SUPFAM" id="SSF52172">
    <property type="entry name" value="CheY-like"/>
    <property type="match status" value="1"/>
</dbReference>
<evidence type="ECO:0000256" key="5">
    <source>
        <dbReference type="ARBA" id="ARBA00022679"/>
    </source>
</evidence>
<dbReference type="Pfam" id="PF00512">
    <property type="entry name" value="HisKA"/>
    <property type="match status" value="1"/>
</dbReference>
<organism evidence="13 14">
    <name type="scientific">Drancourtella massiliensis</name>
    <dbReference type="NCBI Taxonomy" id="1632013"/>
    <lineage>
        <taxon>Bacteria</taxon>
        <taxon>Bacillati</taxon>
        <taxon>Bacillota</taxon>
        <taxon>Clostridia</taxon>
        <taxon>Eubacteriales</taxon>
        <taxon>Oscillospiraceae</taxon>
        <taxon>Drancourtella</taxon>
    </lineage>
</organism>
<evidence type="ECO:0000259" key="12">
    <source>
        <dbReference type="PROSITE" id="PS50110"/>
    </source>
</evidence>
<evidence type="ECO:0000256" key="9">
    <source>
        <dbReference type="PROSITE-ProRule" id="PRU00169"/>
    </source>
</evidence>
<feature type="modified residue" description="4-aspartylphosphate" evidence="9">
    <location>
        <position position="763"/>
    </location>
</feature>
<keyword evidence="4 9" id="KW-0597">Phosphoprotein</keyword>
<keyword evidence="5" id="KW-0808">Transferase</keyword>
<evidence type="ECO:0000256" key="10">
    <source>
        <dbReference type="SAM" id="Phobius"/>
    </source>
</evidence>
<protein>
    <recommendedName>
        <fullName evidence="3">Stage 0 sporulation protein A homolog</fullName>
        <ecNumber evidence="2">2.7.13.3</ecNumber>
    </recommendedName>
</protein>
<dbReference type="InterPro" id="IPR003661">
    <property type="entry name" value="HisK_dim/P_dom"/>
</dbReference>
<dbReference type="SMART" id="SM00448">
    <property type="entry name" value="REC"/>
    <property type="match status" value="1"/>
</dbReference>
<feature type="domain" description="Histidine kinase" evidence="11">
    <location>
        <begin position="459"/>
        <end position="682"/>
    </location>
</feature>
<dbReference type="EMBL" id="JACJKH010000001">
    <property type="protein sequence ID" value="MBM6742896.1"/>
    <property type="molecule type" value="Genomic_DNA"/>
</dbReference>
<dbReference type="SUPFAM" id="SSF47384">
    <property type="entry name" value="Homodimeric domain of signal transducing histidine kinase"/>
    <property type="match status" value="1"/>
</dbReference>
<dbReference type="CDD" id="cd00082">
    <property type="entry name" value="HisKA"/>
    <property type="match status" value="1"/>
</dbReference>
<dbReference type="Gene3D" id="1.10.287.130">
    <property type="match status" value="1"/>
</dbReference>
<dbReference type="Pfam" id="PF00072">
    <property type="entry name" value="Response_reg"/>
    <property type="match status" value="1"/>
</dbReference>
<evidence type="ECO:0000256" key="8">
    <source>
        <dbReference type="ARBA" id="ARBA00024867"/>
    </source>
</evidence>
<dbReference type="PROSITE" id="PS50109">
    <property type="entry name" value="HIS_KIN"/>
    <property type="match status" value="1"/>
</dbReference>
<dbReference type="CDD" id="cd17546">
    <property type="entry name" value="REC_hyHK_CKI1_RcsC-like"/>
    <property type="match status" value="1"/>
</dbReference>